<sequence>MSRRIEILALVLGDALATAAALAVVVGGEPAWNWLPAVAGTRFVTGALLVVSWLLLFAFSGLYAERYARGRLDELGTLAKVVVFGCLALLFGLVVDQLEARELRVAIGGYALAQFVAVGSARMVVRAVQRALVVRGYGRHRAVVVGWSDRVETLYHDLARYPAANIEIVGAVRLTAPTSVPVLAEAGYDDLEDAPVHISARFPGGDALPAGAIEVTAAGAPRAAVAELPGLIDRLRVQDVIIALGTEDHDTLDEVLRVCDGKPVTLKLVPDFYAAVGGMARTEHTYGLPLIEVLPEPMPAWERRTKRIVDAVVSALVLVVGAPVWLALAGLVRATSPGPAIFRQTRVGRHGKPFTMLKFRTMVDDAERHTGPVWAEHGDKRITPVGRWLRKLRLDEIPQMWNVLVGQMSLVGPRPERPYFVEQLVDRIPLYSRRHRVQPGVTGLAQVKWRYDTDLDDVRQKLKYDLFYIETMSLGLDAKILFRTVRTALAGEGQ</sequence>
<keyword evidence="3 9" id="KW-0808">Transferase</keyword>
<keyword evidence="5 7" id="KW-1133">Transmembrane helix</keyword>
<dbReference type="Pfam" id="PF13727">
    <property type="entry name" value="CoA_binding_3"/>
    <property type="match status" value="1"/>
</dbReference>
<name>A0A271J1M0_9BACT</name>
<evidence type="ECO:0000256" key="2">
    <source>
        <dbReference type="ARBA" id="ARBA00006464"/>
    </source>
</evidence>
<dbReference type="AlphaFoldDB" id="A0A271J1M0"/>
<evidence type="ECO:0000313" key="10">
    <source>
        <dbReference type="Proteomes" id="UP000216339"/>
    </source>
</evidence>
<keyword evidence="6 7" id="KW-0472">Membrane</keyword>
<dbReference type="EMBL" id="MQWD01000001">
    <property type="protein sequence ID" value="PAP77353.1"/>
    <property type="molecule type" value="Genomic_DNA"/>
</dbReference>
<dbReference type="RefSeq" id="WP_095511024.1">
    <property type="nucleotide sequence ID" value="NZ_MQWD01000001.1"/>
</dbReference>
<comment type="subcellular location">
    <subcellularLocation>
        <location evidence="1">Membrane</location>
        <topology evidence="1">Multi-pass membrane protein</topology>
    </subcellularLocation>
</comment>
<dbReference type="Pfam" id="PF02397">
    <property type="entry name" value="Bac_transf"/>
    <property type="match status" value="1"/>
</dbReference>
<dbReference type="Proteomes" id="UP000216339">
    <property type="component" value="Unassembled WGS sequence"/>
</dbReference>
<keyword evidence="4 7" id="KW-0812">Transmembrane</keyword>
<protein>
    <submittedName>
        <fullName evidence="9">Exopolysaccharide biosynthesis polyprenyl glycosylphosphotransferase</fullName>
    </submittedName>
</protein>
<feature type="transmembrane region" description="Helical" evidence="7">
    <location>
        <begin position="107"/>
        <end position="125"/>
    </location>
</feature>
<feature type="transmembrane region" description="Helical" evidence="7">
    <location>
        <begin position="308"/>
        <end position="332"/>
    </location>
</feature>
<dbReference type="PANTHER" id="PTHR30576:SF0">
    <property type="entry name" value="UNDECAPRENYL-PHOSPHATE N-ACETYLGALACTOSAMINYL 1-PHOSPHATE TRANSFERASE-RELATED"/>
    <property type="match status" value="1"/>
</dbReference>
<dbReference type="InterPro" id="IPR017475">
    <property type="entry name" value="EPS_sugar_tfrase"/>
</dbReference>
<evidence type="ECO:0000256" key="1">
    <source>
        <dbReference type="ARBA" id="ARBA00004141"/>
    </source>
</evidence>
<evidence type="ECO:0000256" key="7">
    <source>
        <dbReference type="SAM" id="Phobius"/>
    </source>
</evidence>
<evidence type="ECO:0000256" key="4">
    <source>
        <dbReference type="ARBA" id="ARBA00022692"/>
    </source>
</evidence>
<feature type="transmembrane region" description="Helical" evidence="7">
    <location>
        <begin position="43"/>
        <end position="63"/>
    </location>
</feature>
<dbReference type="InterPro" id="IPR003362">
    <property type="entry name" value="Bact_transf"/>
</dbReference>
<dbReference type="NCBIfam" id="TIGR03025">
    <property type="entry name" value="EPS_sugtrans"/>
    <property type="match status" value="1"/>
</dbReference>
<organism evidence="9 10">
    <name type="scientific">Rubrivirga marina</name>
    <dbReference type="NCBI Taxonomy" id="1196024"/>
    <lineage>
        <taxon>Bacteria</taxon>
        <taxon>Pseudomonadati</taxon>
        <taxon>Rhodothermota</taxon>
        <taxon>Rhodothermia</taxon>
        <taxon>Rhodothermales</taxon>
        <taxon>Rubricoccaceae</taxon>
        <taxon>Rubrivirga</taxon>
    </lineage>
</organism>
<keyword evidence="10" id="KW-1185">Reference proteome</keyword>
<evidence type="ECO:0000259" key="8">
    <source>
        <dbReference type="Pfam" id="PF02397"/>
    </source>
</evidence>
<gene>
    <name evidence="9" type="ORF">BSZ37_13375</name>
</gene>
<reference evidence="9 10" key="1">
    <citation type="submission" date="2016-11" db="EMBL/GenBank/DDBJ databases">
        <title>Study of marine rhodopsin-containing bacteria.</title>
        <authorList>
            <person name="Yoshizawa S."/>
            <person name="Kumagai Y."/>
            <person name="Kogure K."/>
        </authorList>
    </citation>
    <scope>NUCLEOTIDE SEQUENCE [LARGE SCALE GENOMIC DNA]</scope>
    <source>
        <strain evidence="9 10">SAORIC-28</strain>
    </source>
</reference>
<comment type="similarity">
    <text evidence="2">Belongs to the bacterial sugar transferase family.</text>
</comment>
<feature type="domain" description="Bacterial sugar transferase" evidence="8">
    <location>
        <begin position="306"/>
        <end position="489"/>
    </location>
</feature>
<dbReference type="OrthoDB" id="9808602at2"/>
<dbReference type="PANTHER" id="PTHR30576">
    <property type="entry name" value="COLANIC BIOSYNTHESIS UDP-GLUCOSE LIPID CARRIER TRANSFERASE"/>
    <property type="match status" value="1"/>
</dbReference>
<dbReference type="GO" id="GO:0016020">
    <property type="term" value="C:membrane"/>
    <property type="evidence" value="ECO:0007669"/>
    <property type="project" value="UniProtKB-SubCell"/>
</dbReference>
<evidence type="ECO:0000256" key="3">
    <source>
        <dbReference type="ARBA" id="ARBA00022679"/>
    </source>
</evidence>
<evidence type="ECO:0000313" key="9">
    <source>
        <dbReference type="EMBL" id="PAP77353.1"/>
    </source>
</evidence>
<evidence type="ECO:0000256" key="5">
    <source>
        <dbReference type="ARBA" id="ARBA00022989"/>
    </source>
</evidence>
<feature type="transmembrane region" description="Helical" evidence="7">
    <location>
        <begin position="75"/>
        <end position="95"/>
    </location>
</feature>
<proteinExistence type="inferred from homology"/>
<dbReference type="GO" id="GO:0016780">
    <property type="term" value="F:phosphotransferase activity, for other substituted phosphate groups"/>
    <property type="evidence" value="ECO:0007669"/>
    <property type="project" value="TreeGrafter"/>
</dbReference>
<evidence type="ECO:0000256" key="6">
    <source>
        <dbReference type="ARBA" id="ARBA00023136"/>
    </source>
</evidence>
<comment type="caution">
    <text evidence="9">The sequence shown here is derived from an EMBL/GenBank/DDBJ whole genome shotgun (WGS) entry which is preliminary data.</text>
</comment>
<accession>A0A271J1M0</accession>
<dbReference type="Gene3D" id="3.40.50.720">
    <property type="entry name" value="NAD(P)-binding Rossmann-like Domain"/>
    <property type="match status" value="1"/>
</dbReference>